<keyword evidence="4" id="KW-1185">Reference proteome</keyword>
<organism evidence="3 4">
    <name type="scientific">Dyadobacter chenwenxiniae</name>
    <dbReference type="NCBI Taxonomy" id="2906456"/>
    <lineage>
        <taxon>Bacteria</taxon>
        <taxon>Pseudomonadati</taxon>
        <taxon>Bacteroidota</taxon>
        <taxon>Cytophagia</taxon>
        <taxon>Cytophagales</taxon>
        <taxon>Spirosomataceae</taxon>
        <taxon>Dyadobacter</taxon>
    </lineage>
</organism>
<dbReference type="GO" id="GO:0000155">
    <property type="term" value="F:phosphorelay sensor kinase activity"/>
    <property type="evidence" value="ECO:0007669"/>
    <property type="project" value="InterPro"/>
</dbReference>
<feature type="domain" description="Signal transduction histidine kinase internal region" evidence="2">
    <location>
        <begin position="150"/>
        <end position="227"/>
    </location>
</feature>
<name>A0A9X1PQK3_9BACT</name>
<feature type="transmembrane region" description="Helical" evidence="1">
    <location>
        <begin position="5"/>
        <end position="23"/>
    </location>
</feature>
<keyword evidence="1" id="KW-1133">Transmembrane helix</keyword>
<evidence type="ECO:0000259" key="2">
    <source>
        <dbReference type="Pfam" id="PF06580"/>
    </source>
</evidence>
<dbReference type="Pfam" id="PF06580">
    <property type="entry name" value="His_kinase"/>
    <property type="match status" value="1"/>
</dbReference>
<accession>A0A9X1PQK3</accession>
<sequence length="339" mass="39835">MRIHVLFWTMFIFFGVVFNVALHNQMRVTFPLFWSDLVDPLTPIGYARTILMCYLSLWIFDRLLRQHFHGLAVIVLLGLIALDVLLRYCIEQLFLGPVFGIWQYPAGIRIWAYFGETVFFSALGIFLCFLLKTINDFFHQETLRHEKVTMELAYLRAQLNPHFLFNTMNNLYGLSLTEPARTPDVVLRLGEMMRYMLYESNETYVPLTREIEYVIGFIELEKLRYAQQTNVDFIVGGNVNGVLIAPLLLISFVENAFKHGQLHEAQFPVRIELSVSKEILHFETQNRLVTQQHDSSGRIGLRNVRRRLSLLYPDKHLLRVWQEQDTFRVRLEININQSN</sequence>
<protein>
    <submittedName>
        <fullName evidence="3">Histidine kinase</fullName>
    </submittedName>
</protein>
<feature type="transmembrane region" description="Helical" evidence="1">
    <location>
        <begin position="43"/>
        <end position="60"/>
    </location>
</feature>
<gene>
    <name evidence="3" type="ORF">LXM26_22495</name>
</gene>
<evidence type="ECO:0000313" key="4">
    <source>
        <dbReference type="Proteomes" id="UP001139000"/>
    </source>
</evidence>
<dbReference type="PANTHER" id="PTHR34220">
    <property type="entry name" value="SENSOR HISTIDINE KINASE YPDA"/>
    <property type="match status" value="1"/>
</dbReference>
<dbReference type="PANTHER" id="PTHR34220:SF7">
    <property type="entry name" value="SENSOR HISTIDINE KINASE YPDA"/>
    <property type="match status" value="1"/>
</dbReference>
<dbReference type="RefSeq" id="WP_244784545.1">
    <property type="nucleotide sequence ID" value="NZ_CP094997.1"/>
</dbReference>
<comment type="caution">
    <text evidence="3">The sequence shown here is derived from an EMBL/GenBank/DDBJ whole genome shotgun (WGS) entry which is preliminary data.</text>
</comment>
<keyword evidence="3" id="KW-0418">Kinase</keyword>
<feature type="transmembrane region" description="Helical" evidence="1">
    <location>
        <begin position="72"/>
        <end position="90"/>
    </location>
</feature>
<reference evidence="3" key="1">
    <citation type="submission" date="2021-12" db="EMBL/GenBank/DDBJ databases">
        <title>Novel species in genus Dyadobacter.</title>
        <authorList>
            <person name="Ma C."/>
        </authorList>
    </citation>
    <scope>NUCLEOTIDE SEQUENCE</scope>
    <source>
        <strain evidence="3">LJ419</strain>
    </source>
</reference>
<keyword evidence="3" id="KW-0808">Transferase</keyword>
<feature type="transmembrane region" description="Helical" evidence="1">
    <location>
        <begin position="110"/>
        <end position="131"/>
    </location>
</feature>
<dbReference type="InterPro" id="IPR050640">
    <property type="entry name" value="Bact_2-comp_sensor_kinase"/>
</dbReference>
<dbReference type="Proteomes" id="UP001139000">
    <property type="component" value="Unassembled WGS sequence"/>
</dbReference>
<proteinExistence type="predicted"/>
<evidence type="ECO:0000256" key="1">
    <source>
        <dbReference type="SAM" id="Phobius"/>
    </source>
</evidence>
<evidence type="ECO:0000313" key="3">
    <source>
        <dbReference type="EMBL" id="MCF0064304.1"/>
    </source>
</evidence>
<dbReference type="InterPro" id="IPR010559">
    <property type="entry name" value="Sig_transdc_His_kin_internal"/>
</dbReference>
<keyword evidence="1" id="KW-0812">Transmembrane</keyword>
<dbReference type="AlphaFoldDB" id="A0A9X1PQK3"/>
<dbReference type="GO" id="GO:0016020">
    <property type="term" value="C:membrane"/>
    <property type="evidence" value="ECO:0007669"/>
    <property type="project" value="InterPro"/>
</dbReference>
<dbReference type="EMBL" id="JAJTTC010000007">
    <property type="protein sequence ID" value="MCF0064304.1"/>
    <property type="molecule type" value="Genomic_DNA"/>
</dbReference>
<keyword evidence="1" id="KW-0472">Membrane</keyword>